<dbReference type="OrthoDB" id="5431422at2759"/>
<dbReference type="SUPFAM" id="SSF48403">
    <property type="entry name" value="Ankyrin repeat"/>
    <property type="match status" value="1"/>
</dbReference>
<reference evidence="2" key="1">
    <citation type="submission" date="2021-07" db="EMBL/GenBank/DDBJ databases">
        <title>Elsinoe batatas strain:CRI-CJ2 Genome sequencing and assembly.</title>
        <authorList>
            <person name="Huang L."/>
        </authorList>
    </citation>
    <scope>NUCLEOTIDE SEQUENCE</scope>
    <source>
        <strain evidence="2">CRI-CJ2</strain>
    </source>
</reference>
<feature type="domain" description="Azaphilone pigments biosynthesis cluster protein L N-terminal" evidence="1">
    <location>
        <begin position="2"/>
        <end position="57"/>
    </location>
</feature>
<gene>
    <name evidence="2" type="ORF">KVT40_005952</name>
</gene>
<dbReference type="Proteomes" id="UP000809789">
    <property type="component" value="Unassembled WGS sequence"/>
</dbReference>
<protein>
    <recommendedName>
        <fullName evidence="1">Azaphilone pigments biosynthesis cluster protein L N-terminal domain-containing protein</fullName>
    </recommendedName>
</protein>
<dbReference type="InterPro" id="IPR031348">
    <property type="entry name" value="PigL_N"/>
</dbReference>
<evidence type="ECO:0000259" key="1">
    <source>
        <dbReference type="Pfam" id="PF17111"/>
    </source>
</evidence>
<keyword evidence="3" id="KW-1185">Reference proteome</keyword>
<evidence type="ECO:0000313" key="2">
    <source>
        <dbReference type="EMBL" id="KAG8625551.1"/>
    </source>
</evidence>
<dbReference type="Gene3D" id="1.25.40.20">
    <property type="entry name" value="Ankyrin repeat-containing domain"/>
    <property type="match status" value="1"/>
</dbReference>
<sequence>MADPISIAASVITLAAAAAQISKALSRLRAFGELPEQIHSLKNEVTDLEVVLRQIGHRFQQRIVAPAIEDAPLRKMLSRTKVQLGSLADALERVATACADGKVNLIGRSFKSLHGELQAIKASFNLMLSTSNSYDLQHIMLELRNVTVLTSDREQQDALVKHPGTDLHGAMLARMEEQYREMRGRFDELDEFLREGSRMEEQLPSYSSRTSSPNRHPVMQQKGVRVLVAYREPCKGWCPCACHAKRKLASGASWMAEQFFGRMFVGYSGIPLLNRRCDFQGCRKQEPTSATMEYWFPGWVASTNLRLCFKNLPQSGPQLQISTTRRVPDTAQSIAFAMQGNIVGLQHLFTKGLASPRDVSDSRGYSLVRWALYGGMHQYQTVQYLIDAGAKVDEISYDNVWDFMLRGKVNQQEANGLRCITEGGEGDWVEEQNFPLVHRIVLGLSQKSLALEVEENPAAIYLTDAQGRSALDWATARAQHRDICILIAAGVDPNTMDITGRTTVLHAVDSHDTESLRLVLEAGGHPDPRLPKGVFRSSPLTVNGALFDFTSIVNWSNWTGRRHGLPVSVRKLRSFTKRYDIMTISFTQSALLLLAIS</sequence>
<dbReference type="InterPro" id="IPR036770">
    <property type="entry name" value="Ankyrin_rpt-contain_sf"/>
</dbReference>
<organism evidence="2 3">
    <name type="scientific">Elsinoe batatas</name>
    <dbReference type="NCBI Taxonomy" id="2601811"/>
    <lineage>
        <taxon>Eukaryota</taxon>
        <taxon>Fungi</taxon>
        <taxon>Dikarya</taxon>
        <taxon>Ascomycota</taxon>
        <taxon>Pezizomycotina</taxon>
        <taxon>Dothideomycetes</taxon>
        <taxon>Dothideomycetidae</taxon>
        <taxon>Myriangiales</taxon>
        <taxon>Elsinoaceae</taxon>
        <taxon>Elsinoe</taxon>
    </lineage>
</organism>
<accession>A0A8K0L0T6</accession>
<dbReference type="EMBL" id="JAESVG020000007">
    <property type="protein sequence ID" value="KAG8625551.1"/>
    <property type="molecule type" value="Genomic_DNA"/>
</dbReference>
<evidence type="ECO:0000313" key="3">
    <source>
        <dbReference type="Proteomes" id="UP000809789"/>
    </source>
</evidence>
<proteinExistence type="predicted"/>
<comment type="caution">
    <text evidence="2">The sequence shown here is derived from an EMBL/GenBank/DDBJ whole genome shotgun (WGS) entry which is preliminary data.</text>
</comment>
<dbReference type="Pfam" id="PF17111">
    <property type="entry name" value="PigL_N"/>
    <property type="match status" value="1"/>
</dbReference>
<dbReference type="InterPro" id="IPR002110">
    <property type="entry name" value="Ankyrin_rpt"/>
</dbReference>
<name>A0A8K0L0T6_9PEZI</name>
<dbReference type="AlphaFoldDB" id="A0A8K0L0T6"/>
<dbReference type="SMART" id="SM00248">
    <property type="entry name" value="ANK"/>
    <property type="match status" value="3"/>
</dbReference>